<organism evidence="2 3">
    <name type="scientific">Rhodococcus oxybenzonivorans</name>
    <dbReference type="NCBI Taxonomy" id="1990687"/>
    <lineage>
        <taxon>Bacteria</taxon>
        <taxon>Bacillati</taxon>
        <taxon>Actinomycetota</taxon>
        <taxon>Actinomycetes</taxon>
        <taxon>Mycobacteriales</taxon>
        <taxon>Nocardiaceae</taxon>
        <taxon>Rhodococcus</taxon>
    </lineage>
</organism>
<dbReference type="Proteomes" id="UP000245711">
    <property type="component" value="Chromosome"/>
</dbReference>
<accession>A0A2S2BZ88</accession>
<sequence>MAGVVCRKHPGGGRPVSEVARRRLRRLKEVSKVARNWREVRAEAVDNGLIDPQRADNARKEMHEMVRAYRLADIRKAQGPRQADVAKALGVSQARVSKLERGDLQHTELGTLESYVAALGGRLRVVADFGDDSITLQ</sequence>
<reference evidence="2 3" key="1">
    <citation type="submission" date="2017-05" db="EMBL/GenBank/DDBJ databases">
        <title>Isolation of Rhodococcus sp. S2-17 biodegrading of BP-3.</title>
        <authorList>
            <person name="Lee Y."/>
            <person name="Kim K.H."/>
            <person name="Chun B.H."/>
            <person name="Jung H.S."/>
            <person name="Jeon C.O."/>
        </authorList>
    </citation>
    <scope>NUCLEOTIDE SEQUENCE [LARGE SCALE GENOMIC DNA]</scope>
    <source>
        <strain evidence="2 3">S2-17</strain>
    </source>
</reference>
<feature type="domain" description="HTH cro/C1-type" evidence="1">
    <location>
        <begin position="71"/>
        <end position="126"/>
    </location>
</feature>
<gene>
    <name evidence="2" type="ORF">CBI38_21900</name>
</gene>
<dbReference type="SMART" id="SM00530">
    <property type="entry name" value="HTH_XRE"/>
    <property type="match status" value="1"/>
</dbReference>
<protein>
    <submittedName>
        <fullName evidence="2">Transcriptional regulator</fullName>
    </submittedName>
</protein>
<name>A0A2S2BZ88_9NOCA</name>
<dbReference type="GO" id="GO:0003677">
    <property type="term" value="F:DNA binding"/>
    <property type="evidence" value="ECO:0007669"/>
    <property type="project" value="InterPro"/>
</dbReference>
<dbReference type="EMBL" id="CP021354">
    <property type="protein sequence ID" value="AWK73818.1"/>
    <property type="molecule type" value="Genomic_DNA"/>
</dbReference>
<keyword evidence="3" id="KW-1185">Reference proteome</keyword>
<dbReference type="InterPro" id="IPR010982">
    <property type="entry name" value="Lambda_DNA-bd_dom_sf"/>
</dbReference>
<dbReference type="KEGG" id="roz:CBI38_21900"/>
<dbReference type="AlphaFoldDB" id="A0A2S2BZ88"/>
<proteinExistence type="predicted"/>
<evidence type="ECO:0000313" key="2">
    <source>
        <dbReference type="EMBL" id="AWK73818.1"/>
    </source>
</evidence>
<dbReference type="Gene3D" id="1.10.260.40">
    <property type="entry name" value="lambda repressor-like DNA-binding domains"/>
    <property type="match status" value="1"/>
</dbReference>
<dbReference type="InterPro" id="IPR001387">
    <property type="entry name" value="Cro/C1-type_HTH"/>
</dbReference>
<dbReference type="PROSITE" id="PS50943">
    <property type="entry name" value="HTH_CROC1"/>
    <property type="match status" value="1"/>
</dbReference>
<dbReference type="Pfam" id="PF01381">
    <property type="entry name" value="HTH_3"/>
    <property type="match status" value="1"/>
</dbReference>
<dbReference type="SUPFAM" id="SSF47413">
    <property type="entry name" value="lambda repressor-like DNA-binding domains"/>
    <property type="match status" value="1"/>
</dbReference>
<dbReference type="OrthoDB" id="5738376at2"/>
<evidence type="ECO:0000259" key="1">
    <source>
        <dbReference type="PROSITE" id="PS50943"/>
    </source>
</evidence>
<dbReference type="CDD" id="cd00093">
    <property type="entry name" value="HTH_XRE"/>
    <property type="match status" value="1"/>
</dbReference>
<evidence type="ECO:0000313" key="3">
    <source>
        <dbReference type="Proteomes" id="UP000245711"/>
    </source>
</evidence>